<dbReference type="CDD" id="cd02961">
    <property type="entry name" value="PDI_a_family"/>
    <property type="match status" value="1"/>
</dbReference>
<dbReference type="Pfam" id="PF00085">
    <property type="entry name" value="Thioredoxin"/>
    <property type="match status" value="1"/>
</dbReference>
<dbReference type="InterPro" id="IPR036356">
    <property type="entry name" value="ERp29_C_sf"/>
</dbReference>
<dbReference type="GO" id="GO:0006457">
    <property type="term" value="P:protein folding"/>
    <property type="evidence" value="ECO:0007669"/>
    <property type="project" value="TreeGrafter"/>
</dbReference>
<dbReference type="GO" id="GO:0003756">
    <property type="term" value="F:protein disulfide isomerase activity"/>
    <property type="evidence" value="ECO:0007669"/>
    <property type="project" value="InterPro"/>
</dbReference>
<dbReference type="PANTHER" id="PTHR45672">
    <property type="entry name" value="PROTEIN DISULFIDE-ISOMERASE C17H9.14C-RELATED"/>
    <property type="match status" value="1"/>
</dbReference>
<accession>A0AAD7U6E3</accession>
<evidence type="ECO:0000313" key="5">
    <source>
        <dbReference type="EMBL" id="KAJ8599132.1"/>
    </source>
</evidence>
<dbReference type="SUPFAM" id="SSF52833">
    <property type="entry name" value="Thioredoxin-like"/>
    <property type="match status" value="1"/>
</dbReference>
<sequence length="183" mass="20297">MFRLAFVLSGAFAAPVVLTSENFKSEVLESGKNAFVKFFAPWCGHCKAAKPAWDSLGAEYLDHPNVLIGDVDCTEEKDVCSEQGVSGYPTIKYWVDGEAKSYNGGRSIDQFKKHVEDNLLPKCDVAAPDGCDDQEVAYIERMKSKGVDAAKTELARLEGMKSSAMKPDKKQWLSKRIHILKQM</sequence>
<evidence type="ECO:0000313" key="6">
    <source>
        <dbReference type="Proteomes" id="UP001230188"/>
    </source>
</evidence>
<dbReference type="PANTHER" id="PTHR45672:SF3">
    <property type="entry name" value="THIOREDOXIN DOMAIN-CONTAINING PROTEIN 5"/>
    <property type="match status" value="1"/>
</dbReference>
<protein>
    <recommendedName>
        <fullName evidence="4">Thioredoxin domain-containing protein</fullName>
    </recommendedName>
</protein>
<dbReference type="InterPro" id="IPR013766">
    <property type="entry name" value="Thioredoxin_domain"/>
</dbReference>
<comment type="caution">
    <text evidence="5">The sequence shown here is derived from an EMBL/GenBank/DDBJ whole genome shotgun (WGS) entry which is preliminary data.</text>
</comment>
<dbReference type="AlphaFoldDB" id="A0AAD7U6E3"/>
<dbReference type="PRINTS" id="PR00421">
    <property type="entry name" value="THIOREDOXIN"/>
</dbReference>
<evidence type="ECO:0000256" key="2">
    <source>
        <dbReference type="ARBA" id="ARBA00022729"/>
    </source>
</evidence>
<dbReference type="SUPFAM" id="SSF47933">
    <property type="entry name" value="ERP29 C domain-like"/>
    <property type="match status" value="1"/>
</dbReference>
<feature type="chain" id="PRO_5042092263" description="Thioredoxin domain-containing protein" evidence="3">
    <location>
        <begin position="20"/>
        <end position="183"/>
    </location>
</feature>
<dbReference type="InterPro" id="IPR036249">
    <property type="entry name" value="Thioredoxin-like_sf"/>
</dbReference>
<dbReference type="NCBIfam" id="TIGR01126">
    <property type="entry name" value="pdi_dom"/>
    <property type="match status" value="1"/>
</dbReference>
<dbReference type="Gene3D" id="1.20.1150.12">
    <property type="entry name" value="Endoplasmic reticulum resident protein 29, C-terminal domain"/>
    <property type="match status" value="1"/>
</dbReference>
<name>A0AAD7U6E3_9STRA</name>
<evidence type="ECO:0000259" key="4">
    <source>
        <dbReference type="PROSITE" id="PS51352"/>
    </source>
</evidence>
<feature type="signal peptide" evidence="3">
    <location>
        <begin position="1"/>
        <end position="19"/>
    </location>
</feature>
<evidence type="ECO:0000256" key="3">
    <source>
        <dbReference type="SAM" id="SignalP"/>
    </source>
</evidence>
<keyword evidence="2 3" id="KW-0732">Signal</keyword>
<keyword evidence="6" id="KW-1185">Reference proteome</keyword>
<reference evidence="5" key="1">
    <citation type="submission" date="2023-01" db="EMBL/GenBank/DDBJ databases">
        <title>Metagenome sequencing of chrysophaentin producing Chrysophaeum taylorii.</title>
        <authorList>
            <person name="Davison J."/>
            <person name="Bewley C."/>
        </authorList>
    </citation>
    <scope>NUCLEOTIDE SEQUENCE</scope>
    <source>
        <strain evidence="5">NIES-1699</strain>
    </source>
</reference>
<proteinExistence type="inferred from homology"/>
<gene>
    <name evidence="5" type="ORF">CTAYLR_006364</name>
</gene>
<dbReference type="GO" id="GO:0005783">
    <property type="term" value="C:endoplasmic reticulum"/>
    <property type="evidence" value="ECO:0007669"/>
    <property type="project" value="TreeGrafter"/>
</dbReference>
<dbReference type="EMBL" id="JAQMWT010000587">
    <property type="protein sequence ID" value="KAJ8599132.1"/>
    <property type="molecule type" value="Genomic_DNA"/>
</dbReference>
<comment type="similarity">
    <text evidence="1">Belongs to the protein disulfide isomerase family.</text>
</comment>
<dbReference type="InterPro" id="IPR051063">
    <property type="entry name" value="PDI"/>
</dbReference>
<feature type="domain" description="Thioredoxin" evidence="4">
    <location>
        <begin position="7"/>
        <end position="120"/>
    </location>
</feature>
<dbReference type="InterPro" id="IPR005788">
    <property type="entry name" value="PDI_thioredoxin-like_dom"/>
</dbReference>
<dbReference type="Proteomes" id="UP001230188">
    <property type="component" value="Unassembled WGS sequence"/>
</dbReference>
<evidence type="ECO:0000256" key="1">
    <source>
        <dbReference type="ARBA" id="ARBA00006347"/>
    </source>
</evidence>
<dbReference type="PROSITE" id="PS51352">
    <property type="entry name" value="THIOREDOXIN_2"/>
    <property type="match status" value="1"/>
</dbReference>
<organism evidence="5 6">
    <name type="scientific">Chrysophaeum taylorii</name>
    <dbReference type="NCBI Taxonomy" id="2483200"/>
    <lineage>
        <taxon>Eukaryota</taxon>
        <taxon>Sar</taxon>
        <taxon>Stramenopiles</taxon>
        <taxon>Ochrophyta</taxon>
        <taxon>Pelagophyceae</taxon>
        <taxon>Pelagomonadales</taxon>
        <taxon>Pelagomonadaceae</taxon>
        <taxon>Chrysophaeum</taxon>
    </lineage>
</organism>
<dbReference type="Gene3D" id="3.40.30.10">
    <property type="entry name" value="Glutaredoxin"/>
    <property type="match status" value="1"/>
</dbReference>